<dbReference type="Gene3D" id="3.20.20.190">
    <property type="entry name" value="Phosphatidylinositol (PI) phosphodiesterase"/>
    <property type="match status" value="1"/>
</dbReference>
<feature type="domain" description="GP-PDE" evidence="2">
    <location>
        <begin position="66"/>
        <end position="212"/>
    </location>
</feature>
<dbReference type="Proteomes" id="UP000317043">
    <property type="component" value="Unassembled WGS sequence"/>
</dbReference>
<proteinExistence type="predicted"/>
<comment type="caution">
    <text evidence="3">The sequence shown here is derived from an EMBL/GenBank/DDBJ whole genome shotgun (WGS) entry which is preliminary data.</text>
</comment>
<accession>A0A543AXE0</accession>
<dbReference type="InterPro" id="IPR017946">
    <property type="entry name" value="PLC-like_Pdiesterase_TIM-brl"/>
</dbReference>
<dbReference type="Pfam" id="PF03009">
    <property type="entry name" value="GDPD"/>
    <property type="match status" value="1"/>
</dbReference>
<keyword evidence="1" id="KW-0732">Signal</keyword>
<dbReference type="AlphaFoldDB" id="A0A543AXE0"/>
<organism evidence="3 4">
    <name type="scientific">Stackebrandtia endophytica</name>
    <dbReference type="NCBI Taxonomy" id="1496996"/>
    <lineage>
        <taxon>Bacteria</taxon>
        <taxon>Bacillati</taxon>
        <taxon>Actinomycetota</taxon>
        <taxon>Actinomycetes</taxon>
        <taxon>Glycomycetales</taxon>
        <taxon>Glycomycetaceae</taxon>
        <taxon>Stackebrandtia</taxon>
    </lineage>
</organism>
<dbReference type="EMBL" id="VFOW01000001">
    <property type="protein sequence ID" value="TQL77244.1"/>
    <property type="molecule type" value="Genomic_DNA"/>
</dbReference>
<evidence type="ECO:0000256" key="1">
    <source>
        <dbReference type="SAM" id="SignalP"/>
    </source>
</evidence>
<dbReference type="GO" id="GO:0008081">
    <property type="term" value="F:phosphoric diester hydrolase activity"/>
    <property type="evidence" value="ECO:0007669"/>
    <property type="project" value="InterPro"/>
</dbReference>
<feature type="signal peptide" evidence="1">
    <location>
        <begin position="1"/>
        <end position="24"/>
    </location>
</feature>
<dbReference type="OrthoDB" id="9815928at2"/>
<dbReference type="InterPro" id="IPR030395">
    <property type="entry name" value="GP_PDE_dom"/>
</dbReference>
<dbReference type="SUPFAM" id="SSF51695">
    <property type="entry name" value="PLC-like phosphodiesterases"/>
    <property type="match status" value="1"/>
</dbReference>
<protein>
    <submittedName>
        <fullName evidence="3">Glycerophosphoryl diester phosphodiesterase family protein</fullName>
    </submittedName>
</protein>
<reference evidence="3 4" key="1">
    <citation type="submission" date="2019-06" db="EMBL/GenBank/DDBJ databases">
        <title>Sequencing the genomes of 1000 actinobacteria strains.</title>
        <authorList>
            <person name="Klenk H.-P."/>
        </authorList>
    </citation>
    <scope>NUCLEOTIDE SEQUENCE [LARGE SCALE GENOMIC DNA]</scope>
    <source>
        <strain evidence="3 4">DSM 45928</strain>
    </source>
</reference>
<dbReference type="RefSeq" id="WP_142039844.1">
    <property type="nucleotide sequence ID" value="NZ_JBHTGS010000001.1"/>
</dbReference>
<evidence type="ECO:0000313" key="4">
    <source>
        <dbReference type="Proteomes" id="UP000317043"/>
    </source>
</evidence>
<gene>
    <name evidence="3" type="ORF">FB566_2798</name>
</gene>
<dbReference type="GO" id="GO:0006629">
    <property type="term" value="P:lipid metabolic process"/>
    <property type="evidence" value="ECO:0007669"/>
    <property type="project" value="InterPro"/>
</dbReference>
<feature type="chain" id="PRO_5022010047" evidence="1">
    <location>
        <begin position="25"/>
        <end position="270"/>
    </location>
</feature>
<evidence type="ECO:0000313" key="3">
    <source>
        <dbReference type="EMBL" id="TQL77244.1"/>
    </source>
</evidence>
<name>A0A543AXE0_9ACTN</name>
<evidence type="ECO:0000259" key="2">
    <source>
        <dbReference type="Pfam" id="PF03009"/>
    </source>
</evidence>
<keyword evidence="4" id="KW-1185">Reference proteome</keyword>
<dbReference type="InParanoid" id="A0A543AXE0"/>
<sequence>MLSRLIPALLATSLLIGVPGQSTADEVLPACPEIFAHGGYPSGPDPWERDQVRQPNNPTALADYRARGAVGVEADVQLTRDGTKAVMWHNDTSNALTGSKAPINTLWWNAGTDKLNGRTLKVGPYQGEVVYTLRQYLDAIHGLNMVPLIEVKGAAKQSLLHSDTAIRDRAWSELLDPIAERIGRQEIMLYTHDAALKPVLAERAAAAGLAGVVAGGPHRPVWPDTVDWEEPPPSWQGNESSWQAALANQPQRIATDWPAELAEWLAGRCQ</sequence>